<keyword evidence="3" id="KW-1185">Reference proteome</keyword>
<dbReference type="RefSeq" id="XP_033590963.1">
    <property type="nucleotide sequence ID" value="XM_033729377.1"/>
</dbReference>
<feature type="compositionally biased region" description="Acidic residues" evidence="1">
    <location>
        <begin position="309"/>
        <end position="318"/>
    </location>
</feature>
<dbReference type="Proteomes" id="UP000799767">
    <property type="component" value="Unassembled WGS sequence"/>
</dbReference>
<reference evidence="2" key="1">
    <citation type="journal article" date="2020" name="Stud. Mycol.">
        <title>101 Dothideomycetes genomes: a test case for predicting lifestyles and emergence of pathogens.</title>
        <authorList>
            <person name="Haridas S."/>
            <person name="Albert R."/>
            <person name="Binder M."/>
            <person name="Bloem J."/>
            <person name="Labutti K."/>
            <person name="Salamov A."/>
            <person name="Andreopoulos B."/>
            <person name="Baker S."/>
            <person name="Barry K."/>
            <person name="Bills G."/>
            <person name="Bluhm B."/>
            <person name="Cannon C."/>
            <person name="Castanera R."/>
            <person name="Culley D."/>
            <person name="Daum C."/>
            <person name="Ezra D."/>
            <person name="Gonzalez J."/>
            <person name="Henrissat B."/>
            <person name="Kuo A."/>
            <person name="Liang C."/>
            <person name="Lipzen A."/>
            <person name="Lutzoni F."/>
            <person name="Magnuson J."/>
            <person name="Mondo S."/>
            <person name="Nolan M."/>
            <person name="Ohm R."/>
            <person name="Pangilinan J."/>
            <person name="Park H.-J."/>
            <person name="Ramirez L."/>
            <person name="Alfaro M."/>
            <person name="Sun H."/>
            <person name="Tritt A."/>
            <person name="Yoshinaga Y."/>
            <person name="Zwiers L.-H."/>
            <person name="Turgeon B."/>
            <person name="Goodwin S."/>
            <person name="Spatafora J."/>
            <person name="Crous P."/>
            <person name="Grigoriev I."/>
        </authorList>
    </citation>
    <scope>NUCLEOTIDE SEQUENCE</scope>
    <source>
        <strain evidence="2">CBS 113389</strain>
    </source>
</reference>
<dbReference type="EMBL" id="MU001634">
    <property type="protein sequence ID" value="KAF2484394.1"/>
    <property type="molecule type" value="Genomic_DNA"/>
</dbReference>
<dbReference type="GeneID" id="54470379"/>
<evidence type="ECO:0000313" key="3">
    <source>
        <dbReference type="Proteomes" id="UP000799767"/>
    </source>
</evidence>
<feature type="compositionally biased region" description="Polar residues" evidence="1">
    <location>
        <begin position="492"/>
        <end position="504"/>
    </location>
</feature>
<feature type="compositionally biased region" description="Polar residues" evidence="1">
    <location>
        <begin position="433"/>
        <end position="446"/>
    </location>
</feature>
<feature type="compositionally biased region" description="Basic and acidic residues" evidence="1">
    <location>
        <begin position="16"/>
        <end position="25"/>
    </location>
</feature>
<protein>
    <submittedName>
        <fullName evidence="2">Uncharacterized protein</fullName>
    </submittedName>
</protein>
<feature type="region of interest" description="Disordered" evidence="1">
    <location>
        <begin position="60"/>
        <end position="106"/>
    </location>
</feature>
<feature type="region of interest" description="Disordered" evidence="1">
    <location>
        <begin position="1"/>
        <end position="37"/>
    </location>
</feature>
<gene>
    <name evidence="2" type="ORF">BDY17DRAFT_127593</name>
</gene>
<name>A0A6A6PXD5_9PEZI</name>
<sequence>MEPRTSWEMVASPFPDDERREHEDSATVEDDDPTSPALLNFRANARASRDRIATYLRRMREEAATSEKEAVNNDSTANEPAGTVDNASQYARPRSEWPTFGRFPMPEDADPNIVALRLAEADETGETTTGHPFFDNPLIFTADTYPNGRSSFSSTDSDPRIFKPHVDFIDPETPWRRETHPDAPMPWVIGEDDPAEPSTTEDEDRCVVQKGWVQPQRSVTKRAGEAPEIEEAAGEVMFLRRKKASRDMRSDLPKVYQEHEDQDGRKDSRLGTMDLAEVDGIWPPGMRRSSSQRMKRNAVKIVRAHEAENAIESDDEEEPGPRGPEIHIRRALRATENVNPAVQRQTTPFSSPLRTPNIKIVKPDGNEDNETGTSNEAPATSPSPSSASPKRWWQPLKSPKGILKKGSPSSSNISPAIGPRLQWAKDVAFGPRQNPQPGNSPPITQVSTIFAPLYGVANDASDSEMQASTSSPHMSQGNYNDTTRLAPANSEAAESTDSDSTITPLTARRRELVDRLAKHLTKS</sequence>
<feature type="compositionally biased region" description="Basic and acidic residues" evidence="1">
    <location>
        <begin position="247"/>
        <end position="269"/>
    </location>
</feature>
<proteinExistence type="predicted"/>
<feature type="compositionally biased region" description="Polar residues" evidence="1">
    <location>
        <begin position="463"/>
        <end position="483"/>
    </location>
</feature>
<organism evidence="2 3">
    <name type="scientific">Neohortaea acidophila</name>
    <dbReference type="NCBI Taxonomy" id="245834"/>
    <lineage>
        <taxon>Eukaryota</taxon>
        <taxon>Fungi</taxon>
        <taxon>Dikarya</taxon>
        <taxon>Ascomycota</taxon>
        <taxon>Pezizomycotina</taxon>
        <taxon>Dothideomycetes</taxon>
        <taxon>Dothideomycetidae</taxon>
        <taxon>Mycosphaerellales</taxon>
        <taxon>Teratosphaeriaceae</taxon>
        <taxon>Neohortaea</taxon>
    </lineage>
</organism>
<feature type="compositionally biased region" description="Polar residues" evidence="1">
    <location>
        <begin position="336"/>
        <end position="354"/>
    </location>
</feature>
<accession>A0A6A6PXD5</accession>
<feature type="compositionally biased region" description="Low complexity" evidence="1">
    <location>
        <begin position="377"/>
        <end position="389"/>
    </location>
</feature>
<feature type="region of interest" description="Disordered" evidence="1">
    <location>
        <begin position="247"/>
        <end position="446"/>
    </location>
</feature>
<evidence type="ECO:0000256" key="1">
    <source>
        <dbReference type="SAM" id="MobiDB-lite"/>
    </source>
</evidence>
<feature type="region of interest" description="Disordered" evidence="1">
    <location>
        <begin position="461"/>
        <end position="507"/>
    </location>
</feature>
<dbReference type="AlphaFoldDB" id="A0A6A6PXD5"/>
<evidence type="ECO:0000313" key="2">
    <source>
        <dbReference type="EMBL" id="KAF2484394.1"/>
    </source>
</evidence>
<feature type="compositionally biased region" description="Basic and acidic residues" evidence="1">
    <location>
        <begin position="60"/>
        <end position="71"/>
    </location>
</feature>